<proteinExistence type="predicted"/>
<keyword evidence="3" id="KW-0574">Periplasm</keyword>
<name>A0A117DPJ4_9DEIO</name>
<dbReference type="InterPro" id="IPR045584">
    <property type="entry name" value="Pilin-like"/>
</dbReference>
<evidence type="ECO:0000313" key="5">
    <source>
        <dbReference type="EMBL" id="GAQ23532.1"/>
    </source>
</evidence>
<dbReference type="NCBIfam" id="TIGR02532">
    <property type="entry name" value="IV_pilin_GFxxxE"/>
    <property type="match status" value="1"/>
</dbReference>
<evidence type="ECO:0000313" key="6">
    <source>
        <dbReference type="Proteomes" id="UP000056209"/>
    </source>
</evidence>
<comment type="subcellular location">
    <subcellularLocation>
        <location evidence="1">Cell outer membrane</location>
        <topology evidence="1">Single-pass membrane protein</topology>
    </subcellularLocation>
    <subcellularLocation>
        <location evidence="2">Periplasm</location>
    </subcellularLocation>
</comment>
<accession>A0A117DPJ4</accession>
<evidence type="ECO:0000256" key="4">
    <source>
        <dbReference type="ARBA" id="ARBA00023237"/>
    </source>
</evidence>
<dbReference type="SUPFAM" id="SSF54523">
    <property type="entry name" value="Pili subunits"/>
    <property type="match status" value="1"/>
</dbReference>
<protein>
    <recommendedName>
        <fullName evidence="7">Prepilin-type N-terminal cleavage/methylation domain-containing protein</fullName>
    </recommendedName>
</protein>
<dbReference type="Pfam" id="PF07963">
    <property type="entry name" value="N_methyl"/>
    <property type="match status" value="1"/>
</dbReference>
<keyword evidence="4" id="KW-0472">Membrane</keyword>
<dbReference type="GO" id="GO:0042597">
    <property type="term" value="C:periplasmic space"/>
    <property type="evidence" value="ECO:0007669"/>
    <property type="project" value="UniProtKB-SubCell"/>
</dbReference>
<dbReference type="Gene3D" id="3.30.700.10">
    <property type="entry name" value="Glycoprotein, Type 4 Pilin"/>
    <property type="match status" value="1"/>
</dbReference>
<evidence type="ECO:0000256" key="2">
    <source>
        <dbReference type="ARBA" id="ARBA00004418"/>
    </source>
</evidence>
<reference evidence="6" key="1">
    <citation type="submission" date="2015-11" db="EMBL/GenBank/DDBJ databases">
        <title>Draft Genome Sequence of the Radioresistant Bacterium Deinococcus grandis, Isolated from Freshwater Fish in Japan.</title>
        <authorList>
            <person name="Satoh K."/>
            <person name="Onodera T."/>
            <person name="Omoso K."/>
            <person name="Takeda-Yano K."/>
            <person name="Katayama T."/>
            <person name="Oono Y."/>
            <person name="Narumi I."/>
        </authorList>
    </citation>
    <scope>NUCLEOTIDE SEQUENCE [LARGE SCALE GENOMIC DNA]</scope>
    <source>
        <strain evidence="6">ATCC 43672</strain>
    </source>
</reference>
<dbReference type="GO" id="GO:0009279">
    <property type="term" value="C:cell outer membrane"/>
    <property type="evidence" value="ECO:0007669"/>
    <property type="project" value="UniProtKB-SubCell"/>
</dbReference>
<evidence type="ECO:0008006" key="7">
    <source>
        <dbReference type="Google" id="ProtNLM"/>
    </source>
</evidence>
<sequence>MNRAGFSMAEILVVIAITAILTAIGVTAMPKQNQDVTLDGLPSRFMAALESAHGQAMAERTAVTLAGTARELTVTTVDGTERVSFAPAQTAGTITIQPSGSTTGTVTLTLPNGTCSRYSLTMYGTSAAGMC</sequence>
<dbReference type="EMBL" id="BCMS01000003">
    <property type="protein sequence ID" value="GAQ23532.1"/>
    <property type="molecule type" value="Genomic_DNA"/>
</dbReference>
<gene>
    <name evidence="5" type="ORF">DEIGR_310051</name>
</gene>
<organism evidence="5 6">
    <name type="scientific">Deinococcus grandis</name>
    <dbReference type="NCBI Taxonomy" id="57498"/>
    <lineage>
        <taxon>Bacteria</taxon>
        <taxon>Thermotogati</taxon>
        <taxon>Deinococcota</taxon>
        <taxon>Deinococci</taxon>
        <taxon>Deinococcales</taxon>
        <taxon>Deinococcaceae</taxon>
        <taxon>Deinococcus</taxon>
    </lineage>
</organism>
<dbReference type="RefSeq" id="WP_058979494.1">
    <property type="nucleotide sequence ID" value="NZ_BCMS01000003.1"/>
</dbReference>
<evidence type="ECO:0000256" key="3">
    <source>
        <dbReference type="ARBA" id="ARBA00022764"/>
    </source>
</evidence>
<comment type="caution">
    <text evidence="5">The sequence shown here is derived from an EMBL/GenBank/DDBJ whole genome shotgun (WGS) entry which is preliminary data.</text>
</comment>
<dbReference type="InterPro" id="IPR012902">
    <property type="entry name" value="N_methyl_site"/>
</dbReference>
<dbReference type="Proteomes" id="UP000056209">
    <property type="component" value="Unassembled WGS sequence"/>
</dbReference>
<keyword evidence="4" id="KW-0998">Cell outer membrane</keyword>
<keyword evidence="6" id="KW-1185">Reference proteome</keyword>
<dbReference type="AlphaFoldDB" id="A0A117DPJ4"/>
<evidence type="ECO:0000256" key="1">
    <source>
        <dbReference type="ARBA" id="ARBA00004203"/>
    </source>
</evidence>